<organism evidence="2 3">
    <name type="scientific">Autumnicola tepida</name>
    <dbReference type="NCBI Taxonomy" id="3075595"/>
    <lineage>
        <taxon>Bacteria</taxon>
        <taxon>Pseudomonadati</taxon>
        <taxon>Bacteroidota</taxon>
        <taxon>Flavobacteriia</taxon>
        <taxon>Flavobacteriales</taxon>
        <taxon>Flavobacteriaceae</taxon>
        <taxon>Autumnicola</taxon>
    </lineage>
</organism>
<keyword evidence="3" id="KW-1185">Reference proteome</keyword>
<dbReference type="PIRSF" id="PIRSF012641">
    <property type="entry name" value="UCP012641"/>
    <property type="match status" value="1"/>
</dbReference>
<dbReference type="Gene3D" id="3.40.390.70">
    <property type="match status" value="1"/>
</dbReference>
<accession>A0ABU3C9A8</accession>
<reference evidence="2 3" key="1">
    <citation type="submission" date="2023-09" db="EMBL/GenBank/DDBJ databases">
        <authorList>
            <person name="Rey-Velasco X."/>
        </authorList>
    </citation>
    <scope>NUCLEOTIDE SEQUENCE [LARGE SCALE GENOMIC DNA]</scope>
    <source>
        <strain evidence="2 3">F363</strain>
    </source>
</reference>
<dbReference type="Proteomes" id="UP001262889">
    <property type="component" value="Unassembled WGS sequence"/>
</dbReference>
<evidence type="ECO:0000313" key="2">
    <source>
        <dbReference type="EMBL" id="MDT0642853.1"/>
    </source>
</evidence>
<feature type="domain" description="Zinc-ribbon" evidence="1">
    <location>
        <begin position="4"/>
        <end position="88"/>
    </location>
</feature>
<sequence length="353" mass="41465">MKTFTCNNCENIVFYENDICGYCSSLLGYWNREEKMLAAKPGTVFSNNETFFKYCRNHEYGACNWLIPLNFDIEYCEACQLNSVIPDLGDAKRLEEWRKIEFAKHRLIYSLNKLQLLFVFPQKDKEDLKLQFRFLAPDNSNEGGKKILTGHLNGIITLNVEEADDLKREKARMQMGEKMRTLLGHFRHEIGHFYWEALILPHPENLSQFRDIFGDESKDYAESLQEYYRNGPAENWRESFITKYASSHPWEDWAETWAHYLHIMDTLETAHYFGVKIEPQELKAKPIQSAGIDPYKEEKFEVIVNEYITLTIAINSLNRGMGIPDIYPFILNSKEIIKLSFIHNLLYQGKHLN</sequence>
<protein>
    <submittedName>
        <fullName evidence="2">Zinc-binding metallopeptidase</fullName>
    </submittedName>
</protein>
<proteinExistence type="predicted"/>
<gene>
    <name evidence="2" type="ORF">RM553_08425</name>
</gene>
<dbReference type="Pfam" id="PF15887">
    <property type="entry name" value="Peptidase_Mx"/>
    <property type="match status" value="1"/>
</dbReference>
<dbReference type="InterPro" id="IPR011201">
    <property type="entry name" value="Zinc-ribbon_6_bact"/>
</dbReference>
<name>A0ABU3C9A8_9FLAO</name>
<evidence type="ECO:0000313" key="3">
    <source>
        <dbReference type="Proteomes" id="UP001262889"/>
    </source>
</evidence>
<comment type="caution">
    <text evidence="2">The sequence shown here is derived from an EMBL/GenBank/DDBJ whole genome shotgun (WGS) entry which is preliminary data.</text>
</comment>
<dbReference type="RefSeq" id="WP_311534476.1">
    <property type="nucleotide sequence ID" value="NZ_JAVRHQ010000008.1"/>
</dbReference>
<dbReference type="InterPro" id="IPR031321">
    <property type="entry name" value="UCP012641"/>
</dbReference>
<evidence type="ECO:0000259" key="1">
    <source>
        <dbReference type="Pfam" id="PF10005"/>
    </source>
</evidence>
<dbReference type="Pfam" id="PF10005">
    <property type="entry name" value="Zn_ribbon_DZR_6"/>
    <property type="match status" value="1"/>
</dbReference>
<dbReference type="EMBL" id="JAVRHQ010000008">
    <property type="protein sequence ID" value="MDT0642853.1"/>
    <property type="molecule type" value="Genomic_DNA"/>
</dbReference>